<feature type="compositionally biased region" description="Basic and acidic residues" evidence="1">
    <location>
        <begin position="412"/>
        <end position="444"/>
    </location>
</feature>
<proteinExistence type="predicted"/>
<feature type="compositionally biased region" description="Basic residues" evidence="1">
    <location>
        <begin position="338"/>
        <end position="359"/>
    </location>
</feature>
<evidence type="ECO:0000313" key="3">
    <source>
        <dbReference type="Proteomes" id="UP001153620"/>
    </source>
</evidence>
<sequence>MSDFSSILPNNQQVLERDDKWRKLFEKYENCGDCEDDGYDVVDLIACGEVEDEELDDIFDVEDEALESSSESDDFKENNNRDLVVYNNKPKTLQDLEKIYDPDFIQGLKRAFNKRCAELDGMNLLFWKRSKTQEGFNESNIKTPNFEASSMSFFRSSEQVCQSGKKSQQLSPQPFKMPHPVNFNRDNLQFGNFAQNMASASNFESNQRFPLQINDLMNGSQKINIRIREMHYDLSVDGRDITEFFIPNCNSTYQNAIPALGNSLIDNTISNAVNLQNTEMNRPAIMYNVEKIRTESPKKVVETPELNLSNIESLNSSVIDTFEGINISSSSRDENTSKGKKTSKRNARKKRAKKTKQKSKVKDVKHENNLKSIAPVDSVVSISEKLELSYSDVVKLSPKNNLKQTKSSKPVNDSKKPIDQQKNKKGSQEKKTEEMAKNYRRIIDPDTSTEEIFEKQEVTKTKSQKSKFVNGIENSAQTLENNKIKDSKRMKEKPEMSSKPKGSEKLPKKDEKSMEVTKNLKPKNDQVGKQTSKVEVTKSEVVLKTTNNQANKQKIQQKSKVEVPSNDQVKAEKQKVYQKSKQSVKVNENKKEQPQPQKSSSATTIIKKIDSKTKELSCSKKENESQLQYDKNGVPFRNIGGFIVHYEENDSDSESTEDDTEFFRRIHAEIRQKKSSKH</sequence>
<dbReference type="EMBL" id="OU895879">
    <property type="protein sequence ID" value="CAG9808374.1"/>
    <property type="molecule type" value="Genomic_DNA"/>
</dbReference>
<feature type="compositionally biased region" description="Low complexity" evidence="1">
    <location>
        <begin position="577"/>
        <end position="586"/>
    </location>
</feature>
<gene>
    <name evidence="2" type="ORF">CHIRRI_LOCUS11216</name>
</gene>
<feature type="compositionally biased region" description="Polar residues" evidence="1">
    <location>
        <begin position="401"/>
        <end position="411"/>
    </location>
</feature>
<reference evidence="2" key="2">
    <citation type="submission" date="2022-10" db="EMBL/GenBank/DDBJ databases">
        <authorList>
            <consortium name="ENA_rothamsted_submissions"/>
            <consortium name="culmorum"/>
            <person name="King R."/>
        </authorList>
    </citation>
    <scope>NUCLEOTIDE SEQUENCE</scope>
</reference>
<name>A0A9N9WY27_9DIPT</name>
<feature type="compositionally biased region" description="Low complexity" evidence="1">
    <location>
        <begin position="547"/>
        <end position="558"/>
    </location>
</feature>
<protein>
    <submittedName>
        <fullName evidence="2">Uncharacterized protein</fullName>
    </submittedName>
</protein>
<dbReference type="AlphaFoldDB" id="A0A9N9WY27"/>
<feature type="compositionally biased region" description="Basic and acidic residues" evidence="1">
    <location>
        <begin position="607"/>
        <end position="624"/>
    </location>
</feature>
<feature type="compositionally biased region" description="Basic and acidic residues" evidence="1">
    <location>
        <begin position="482"/>
        <end position="515"/>
    </location>
</feature>
<feature type="region of interest" description="Disordered" evidence="1">
    <location>
        <begin position="401"/>
        <end position="634"/>
    </location>
</feature>
<organism evidence="2 3">
    <name type="scientific">Chironomus riparius</name>
    <dbReference type="NCBI Taxonomy" id="315576"/>
    <lineage>
        <taxon>Eukaryota</taxon>
        <taxon>Metazoa</taxon>
        <taxon>Ecdysozoa</taxon>
        <taxon>Arthropoda</taxon>
        <taxon>Hexapoda</taxon>
        <taxon>Insecta</taxon>
        <taxon>Pterygota</taxon>
        <taxon>Neoptera</taxon>
        <taxon>Endopterygota</taxon>
        <taxon>Diptera</taxon>
        <taxon>Nematocera</taxon>
        <taxon>Chironomoidea</taxon>
        <taxon>Chironomidae</taxon>
        <taxon>Chironominae</taxon>
        <taxon>Chironomus</taxon>
    </lineage>
</organism>
<keyword evidence="3" id="KW-1185">Reference proteome</keyword>
<reference evidence="2" key="1">
    <citation type="submission" date="2022-01" db="EMBL/GenBank/DDBJ databases">
        <authorList>
            <person name="King R."/>
        </authorList>
    </citation>
    <scope>NUCLEOTIDE SEQUENCE</scope>
</reference>
<evidence type="ECO:0000313" key="2">
    <source>
        <dbReference type="EMBL" id="CAG9808374.1"/>
    </source>
</evidence>
<evidence type="ECO:0000256" key="1">
    <source>
        <dbReference type="SAM" id="MobiDB-lite"/>
    </source>
</evidence>
<feature type="compositionally biased region" description="Polar residues" evidence="1">
    <location>
        <begin position="472"/>
        <end position="481"/>
    </location>
</feature>
<accession>A0A9N9WY27</accession>
<feature type="region of interest" description="Disordered" evidence="1">
    <location>
        <begin position="328"/>
        <end position="368"/>
    </location>
</feature>
<dbReference type="Proteomes" id="UP001153620">
    <property type="component" value="Chromosome 3"/>
</dbReference>